<dbReference type="EMBL" id="JAAPAP010000024">
    <property type="protein sequence ID" value="NHN79637.1"/>
    <property type="molecule type" value="Genomic_DNA"/>
</dbReference>
<name>A0AA43ZCD2_9GAMM</name>
<organism evidence="1 2">
    <name type="scientific">Azotobacter chroococcum</name>
    <dbReference type="NCBI Taxonomy" id="353"/>
    <lineage>
        <taxon>Bacteria</taxon>
        <taxon>Pseudomonadati</taxon>
        <taxon>Pseudomonadota</taxon>
        <taxon>Gammaproteobacteria</taxon>
        <taxon>Pseudomonadales</taxon>
        <taxon>Pseudomonadaceae</taxon>
        <taxon>Azotobacter</taxon>
    </lineage>
</organism>
<dbReference type="Proteomes" id="UP000736384">
    <property type="component" value="Unassembled WGS sequence"/>
</dbReference>
<gene>
    <name evidence="1" type="ORF">HA520_20550</name>
</gene>
<proteinExistence type="predicted"/>
<accession>A0AA43ZCD2</accession>
<sequence>MGSLGAADLLALWERGQRRHALDRGLLLFALAQPEIPPEILADRPLGERNVALIRLRRAIFGPVIPSYVDCPSCRERLDLTLDVEVFLAHAAADPSAAVDVAGQHFRLPTSRDLAAISGAADEEEAALELARRCQMADAGEQTLSIPLSALAPELEACFEAADPLLEPSLDVACEVCGYSWLVPFDIGTLLWDEIEASARGLLAEVHTLARAYGWSECEILALSAPRRAAYLGMLT</sequence>
<evidence type="ECO:0000313" key="2">
    <source>
        <dbReference type="Proteomes" id="UP000736384"/>
    </source>
</evidence>
<reference evidence="1" key="1">
    <citation type="submission" date="2020-03" db="EMBL/GenBank/DDBJ databases">
        <title>Genome assembly of Azotobacter chroococcum W5.</title>
        <authorList>
            <person name="Kannepalli A."/>
        </authorList>
    </citation>
    <scope>NUCLEOTIDE SEQUENCE</scope>
    <source>
        <strain evidence="1">W5</strain>
    </source>
</reference>
<dbReference type="RefSeq" id="WP_165894034.1">
    <property type="nucleotide sequence ID" value="NZ_JAAPAP010000024.1"/>
</dbReference>
<comment type="caution">
    <text evidence="1">The sequence shown here is derived from an EMBL/GenBank/DDBJ whole genome shotgun (WGS) entry which is preliminary data.</text>
</comment>
<evidence type="ECO:0000313" key="1">
    <source>
        <dbReference type="EMBL" id="NHN79637.1"/>
    </source>
</evidence>
<evidence type="ECO:0008006" key="3">
    <source>
        <dbReference type="Google" id="ProtNLM"/>
    </source>
</evidence>
<protein>
    <recommendedName>
        <fullName evidence="3">Phage baseplate protein</fullName>
    </recommendedName>
</protein>
<dbReference type="AlphaFoldDB" id="A0AA43ZCD2"/>